<keyword evidence="10" id="KW-1185">Reference proteome</keyword>
<dbReference type="Pfam" id="PF02534">
    <property type="entry name" value="T4SS-DNA_transf"/>
    <property type="match status" value="1"/>
</dbReference>
<name>A0A2T4ULX9_9ACTN</name>
<dbReference type="Proteomes" id="UP000240739">
    <property type="component" value="Unassembled WGS sequence"/>
</dbReference>
<comment type="similarity">
    <text evidence="2">Belongs to the VirD4/TraG family.</text>
</comment>
<evidence type="ECO:0000313" key="9">
    <source>
        <dbReference type="EMBL" id="PTL60257.1"/>
    </source>
</evidence>
<dbReference type="SUPFAM" id="SSF52540">
    <property type="entry name" value="P-loop containing nucleoside triphosphate hydrolases"/>
    <property type="match status" value="1"/>
</dbReference>
<keyword evidence="6 8" id="KW-0472">Membrane</keyword>
<dbReference type="InterPro" id="IPR003688">
    <property type="entry name" value="TraG/VirD4"/>
</dbReference>
<evidence type="ECO:0000256" key="2">
    <source>
        <dbReference type="ARBA" id="ARBA00008806"/>
    </source>
</evidence>
<dbReference type="Gene3D" id="3.40.50.300">
    <property type="entry name" value="P-loop containing nucleotide triphosphate hydrolases"/>
    <property type="match status" value="1"/>
</dbReference>
<evidence type="ECO:0000256" key="3">
    <source>
        <dbReference type="ARBA" id="ARBA00022475"/>
    </source>
</evidence>
<keyword evidence="4 8" id="KW-0812">Transmembrane</keyword>
<comment type="subcellular location">
    <subcellularLocation>
        <location evidence="1">Cell membrane</location>
        <topology evidence="1">Multi-pass membrane protein</topology>
    </subcellularLocation>
</comment>
<proteinExistence type="inferred from homology"/>
<dbReference type="CDD" id="cd01127">
    <property type="entry name" value="TrwB_TraG_TraD_VirD4"/>
    <property type="match status" value="1"/>
</dbReference>
<organism evidence="9 10">
    <name type="scientific">Paraconexibacter algicola</name>
    <dbReference type="NCBI Taxonomy" id="2133960"/>
    <lineage>
        <taxon>Bacteria</taxon>
        <taxon>Bacillati</taxon>
        <taxon>Actinomycetota</taxon>
        <taxon>Thermoleophilia</taxon>
        <taxon>Solirubrobacterales</taxon>
        <taxon>Paraconexibacteraceae</taxon>
        <taxon>Paraconexibacter</taxon>
    </lineage>
</organism>
<evidence type="ECO:0000256" key="6">
    <source>
        <dbReference type="ARBA" id="ARBA00023136"/>
    </source>
</evidence>
<reference evidence="9 10" key="1">
    <citation type="submission" date="2018-03" db="EMBL/GenBank/DDBJ databases">
        <title>Aquarubrobacter algicola gen. nov., sp. nov., a novel actinobacterium isolated from shallow eutrophic lake during the end of cyanobacterial harmful algal blooms.</title>
        <authorList>
            <person name="Chun S.J."/>
        </authorList>
    </citation>
    <scope>NUCLEOTIDE SEQUENCE [LARGE SCALE GENOMIC DNA]</scope>
    <source>
        <strain evidence="9 10">Seoho-28</strain>
    </source>
</reference>
<evidence type="ECO:0008006" key="11">
    <source>
        <dbReference type="Google" id="ProtNLM"/>
    </source>
</evidence>
<evidence type="ECO:0000313" key="10">
    <source>
        <dbReference type="Proteomes" id="UP000240739"/>
    </source>
</evidence>
<accession>A0A2T4ULX9</accession>
<dbReference type="AlphaFoldDB" id="A0A2T4ULX9"/>
<feature type="compositionally biased region" description="Polar residues" evidence="7">
    <location>
        <begin position="1"/>
        <end position="10"/>
    </location>
</feature>
<dbReference type="GO" id="GO:0005886">
    <property type="term" value="C:plasma membrane"/>
    <property type="evidence" value="ECO:0007669"/>
    <property type="project" value="UniProtKB-SubCell"/>
</dbReference>
<dbReference type="PANTHER" id="PTHR37937:SF1">
    <property type="entry name" value="CONJUGATIVE TRANSFER: DNA TRANSPORT"/>
    <property type="match status" value="1"/>
</dbReference>
<evidence type="ECO:0000256" key="4">
    <source>
        <dbReference type="ARBA" id="ARBA00022692"/>
    </source>
</evidence>
<dbReference type="InterPro" id="IPR051539">
    <property type="entry name" value="T4SS-coupling_protein"/>
</dbReference>
<keyword evidence="3" id="KW-1003">Cell membrane</keyword>
<sequence length="620" mass="66665">MAPGTTSTDSPGGPNRSRAGHARRSDGSVTTATATTAAGITSTCPGITRRPLPGVRQRRGSTYSEPMADRTAEDDPWVAIEMAAVVGIAAVTLISIPCATQVVNARTVVGLDVASALVSCLRIAVDGQWADPAQAFPPEARAAMPGPILWWLTASIVAVAAGTIAALTWRRVDAHVSRASLARRPYDAQGSRQRTWARRRDLGDTIVRSRQPGRFTLGRLDGRLVASHPESHVALIAPTRSGKTTRYVIPWLLEHDGPAVVTSTKLDVVEATAEARGRNNGRVWIWDPFGADSATWSPLRGCDHWSYALAQAQWIADAADGGDSEIAAYWRGEAAKLLAPLLHAAALDKQSMSTVLSWVDAQETAKPASILSDAARADAKRQIDAVNKLDDRNKGTTYMSAGSLLAAYRYPELERAGDEFTLDEFLSGGKSTLYVVASARHQRLLAPLVVGLLSSILHEAADRTRQQKPLERTLRLLLDETANIAPLRDLPSHLSQAAGNGVRIATIWQSLAQIHERYPRGVDGVLANSITKLFLGPVTDEKTRRFIQGLIGEEPKVTTSKTVAGAFGDAARASRTRSQHARSAASAPQLQQLARDRALLVEGAQKPAILTTAAWWDHRS</sequence>
<evidence type="ECO:0000256" key="5">
    <source>
        <dbReference type="ARBA" id="ARBA00022989"/>
    </source>
</evidence>
<comment type="caution">
    <text evidence="9">The sequence shown here is derived from an EMBL/GenBank/DDBJ whole genome shotgun (WGS) entry which is preliminary data.</text>
</comment>
<protein>
    <recommendedName>
        <fullName evidence="11">Type IV secretory system conjugative DNA transfer family protein</fullName>
    </recommendedName>
</protein>
<gene>
    <name evidence="9" type="ORF">C7Y72_11720</name>
</gene>
<evidence type="ECO:0000256" key="7">
    <source>
        <dbReference type="SAM" id="MobiDB-lite"/>
    </source>
</evidence>
<feature type="transmembrane region" description="Helical" evidence="8">
    <location>
        <begin position="77"/>
        <end position="96"/>
    </location>
</feature>
<feature type="region of interest" description="Disordered" evidence="7">
    <location>
        <begin position="1"/>
        <end position="70"/>
    </location>
</feature>
<feature type="transmembrane region" description="Helical" evidence="8">
    <location>
        <begin position="148"/>
        <end position="169"/>
    </location>
</feature>
<dbReference type="EMBL" id="PYYB01000001">
    <property type="protein sequence ID" value="PTL60257.1"/>
    <property type="molecule type" value="Genomic_DNA"/>
</dbReference>
<evidence type="ECO:0000256" key="1">
    <source>
        <dbReference type="ARBA" id="ARBA00004651"/>
    </source>
</evidence>
<dbReference type="InterPro" id="IPR027417">
    <property type="entry name" value="P-loop_NTPase"/>
</dbReference>
<evidence type="ECO:0000256" key="8">
    <source>
        <dbReference type="SAM" id="Phobius"/>
    </source>
</evidence>
<dbReference type="PANTHER" id="PTHR37937">
    <property type="entry name" value="CONJUGATIVE TRANSFER: DNA TRANSPORT"/>
    <property type="match status" value="1"/>
</dbReference>
<keyword evidence="5 8" id="KW-1133">Transmembrane helix</keyword>